<accession>A0A383XR79</accession>
<keyword evidence="8" id="KW-1185">Reference proteome</keyword>
<dbReference type="GO" id="GO:0016887">
    <property type="term" value="F:ATP hydrolysis activity"/>
    <property type="evidence" value="ECO:0007669"/>
    <property type="project" value="InterPro"/>
</dbReference>
<evidence type="ECO:0000313" key="7">
    <source>
        <dbReference type="EMBL" id="PWN55133.1"/>
    </source>
</evidence>
<evidence type="ECO:0000256" key="1">
    <source>
        <dbReference type="ARBA" id="ARBA00005417"/>
    </source>
</evidence>
<dbReference type="PANTHER" id="PTHR42711:SF5">
    <property type="entry name" value="ABC TRANSPORTER ATP-BINDING PROTEIN NATA"/>
    <property type="match status" value="1"/>
</dbReference>
<dbReference type="PROSITE" id="PS00211">
    <property type="entry name" value="ABC_TRANSPORTER_1"/>
    <property type="match status" value="1"/>
</dbReference>
<proteinExistence type="inferred from homology"/>
<dbReference type="InterPro" id="IPR003439">
    <property type="entry name" value="ABC_transporter-like_ATP-bd"/>
</dbReference>
<evidence type="ECO:0000256" key="2">
    <source>
        <dbReference type="ARBA" id="ARBA00022448"/>
    </source>
</evidence>
<comment type="similarity">
    <text evidence="1">Belongs to the ABC transporter superfamily.</text>
</comment>
<dbReference type="Proteomes" id="UP000251800">
    <property type="component" value="Unassembled WGS sequence"/>
</dbReference>
<dbReference type="SMART" id="SM00382">
    <property type="entry name" value="AAA"/>
    <property type="match status" value="1"/>
</dbReference>
<evidence type="ECO:0000256" key="3">
    <source>
        <dbReference type="ARBA" id="ARBA00022458"/>
    </source>
</evidence>
<keyword evidence="4" id="KW-0547">Nucleotide-binding</keyword>
<dbReference type="AlphaFoldDB" id="A0A383XR79"/>
<name>A0A383XR79_9GAMM</name>
<dbReference type="PANTHER" id="PTHR42711">
    <property type="entry name" value="ABC TRANSPORTER ATP-BINDING PROTEIN"/>
    <property type="match status" value="1"/>
</dbReference>
<keyword evidence="3" id="KW-0536">Nodulation</keyword>
<feature type="domain" description="ABC transporter" evidence="6">
    <location>
        <begin position="2"/>
        <end position="232"/>
    </location>
</feature>
<keyword evidence="5" id="KW-0067">ATP-binding</keyword>
<dbReference type="InterPro" id="IPR017871">
    <property type="entry name" value="ABC_transporter-like_CS"/>
</dbReference>
<dbReference type="Pfam" id="PF00005">
    <property type="entry name" value="ABC_tran"/>
    <property type="match status" value="1"/>
</dbReference>
<dbReference type="Gene3D" id="3.40.50.300">
    <property type="entry name" value="P-loop containing nucleotide triphosphate hydrolases"/>
    <property type="match status" value="1"/>
</dbReference>
<dbReference type="SUPFAM" id="SSF52540">
    <property type="entry name" value="P-loop containing nucleoside triphosphate hydrolases"/>
    <property type="match status" value="1"/>
</dbReference>
<dbReference type="RefSeq" id="WP_109721133.1">
    <property type="nucleotide sequence ID" value="NZ_QEQK01000013.1"/>
</dbReference>
<dbReference type="InterPro" id="IPR003593">
    <property type="entry name" value="AAA+_ATPase"/>
</dbReference>
<dbReference type="InterPro" id="IPR050763">
    <property type="entry name" value="ABC_transporter_ATP-binding"/>
</dbReference>
<reference evidence="7 8" key="1">
    <citation type="submission" date="2018-05" db="EMBL/GenBank/DDBJ databases">
        <title>Abyssibacter profundi OUC007T gen. nov., sp. nov, a marine bacterium isolated from seawater of the Mariana Trench.</title>
        <authorList>
            <person name="Zhou S."/>
        </authorList>
    </citation>
    <scope>NUCLEOTIDE SEQUENCE [LARGE SCALE GENOMIC DNA]</scope>
    <source>
        <strain evidence="7 8">OUC007</strain>
    </source>
</reference>
<keyword evidence="2" id="KW-0813">Transport</keyword>
<sequence length="244" mass="26161">MIHATGLAKHFGDVQAVSDVSFSAPDGAITGLLGPNGAGKTTAMRCVEGLLKPDQGHVDIDGIRVGEQPMAARQRLGVLPDQFGLYARLTTREHLAYFGRLHGLGRQAVAEAIDRVAGQLHIDALLDRRVEGFSAGERMKVGLARALLHNPQNLVLDEPTRGLDVMSTRGLRDHLRLLRSQGRCVVFSSHVMQEVEELCDHLVIVGDGIVKAAGSPAELCARTGQSRLEDAFVRLIEAPTGVAA</sequence>
<evidence type="ECO:0000313" key="8">
    <source>
        <dbReference type="Proteomes" id="UP000251800"/>
    </source>
</evidence>
<dbReference type="GO" id="GO:0005524">
    <property type="term" value="F:ATP binding"/>
    <property type="evidence" value="ECO:0007669"/>
    <property type="project" value="UniProtKB-KW"/>
</dbReference>
<evidence type="ECO:0000259" key="6">
    <source>
        <dbReference type="PROSITE" id="PS50893"/>
    </source>
</evidence>
<gene>
    <name evidence="7" type="ORF">DEH80_13985</name>
</gene>
<organism evidence="7 8">
    <name type="scientific">Abyssibacter profundi</name>
    <dbReference type="NCBI Taxonomy" id="2182787"/>
    <lineage>
        <taxon>Bacteria</taxon>
        <taxon>Pseudomonadati</taxon>
        <taxon>Pseudomonadota</taxon>
        <taxon>Gammaproteobacteria</taxon>
        <taxon>Chromatiales</taxon>
        <taxon>Oceanococcaceae</taxon>
        <taxon>Abyssibacter</taxon>
    </lineage>
</organism>
<dbReference type="OrthoDB" id="9781337at2"/>
<dbReference type="InterPro" id="IPR027417">
    <property type="entry name" value="P-loop_NTPase"/>
</dbReference>
<comment type="caution">
    <text evidence="7">The sequence shown here is derived from an EMBL/GenBank/DDBJ whole genome shotgun (WGS) entry which is preliminary data.</text>
</comment>
<dbReference type="EMBL" id="QEQK01000013">
    <property type="protein sequence ID" value="PWN55133.1"/>
    <property type="molecule type" value="Genomic_DNA"/>
</dbReference>
<evidence type="ECO:0000256" key="5">
    <source>
        <dbReference type="ARBA" id="ARBA00022840"/>
    </source>
</evidence>
<dbReference type="PROSITE" id="PS50893">
    <property type="entry name" value="ABC_TRANSPORTER_2"/>
    <property type="match status" value="1"/>
</dbReference>
<protein>
    <submittedName>
        <fullName evidence="7">ABC transporter</fullName>
    </submittedName>
</protein>
<evidence type="ECO:0000256" key="4">
    <source>
        <dbReference type="ARBA" id="ARBA00022741"/>
    </source>
</evidence>